<dbReference type="Gene3D" id="2.130.10.10">
    <property type="entry name" value="YVTN repeat-like/Quinoprotein amine dehydrogenase"/>
    <property type="match status" value="1"/>
</dbReference>
<sequence length="490" mass="56751">METNFYKFFKKSLFTDLHLTISDSEYSIEMNVHRIILCAKSSYFNTLLTGEFRENNSKDLKIIVQDRIIARDIILNMYGRLLYNDDYPDWYYNLLLIQCKDFFGMTINPESIYKLKVPSEAYDLLVQVVNMFKINSDLVSLLVDNLPSEYDLSKIPINVFQLMCQHTKRNYVIFPDSKKIGIVELFSSDFTNKRNYIQTKKSPENITVSSNQIAVSTYSGSIYMYSLTTLEKIHKIKTSCVKLSYSIDGSYLIAVVRESEISVCVVVYCSKTFQIVSNIHFDDFINVFCCTSDNKYILVANKTKINVHYLQTGQFIKTMGICKNKINCIDCSSNNKYIASGDDDGQTIVWDFETGNIVKTFISMSEIYAVKFTLDNKRIAYGGRNRKLKLDYFGNTDTLSNKDYILTTLSHQYYEYIYDIKFTSCDKYIVFSGRDNDIVCVEVGTVNSCHRLDTKNVTIKNIGVFSDYNNETIRNYIHQMKNKNSEKIDI</sequence>
<protein>
    <submittedName>
        <fullName evidence="5">Putative BTB/POZ domain and WD-repeat protein</fullName>
    </submittedName>
</protein>
<evidence type="ECO:0000256" key="3">
    <source>
        <dbReference type="ARBA" id="ARBA00022737"/>
    </source>
</evidence>
<evidence type="ECO:0000256" key="1">
    <source>
        <dbReference type="ARBA" id="ARBA00006497"/>
    </source>
</evidence>
<proteinExistence type="inferred from homology"/>
<evidence type="ECO:0000256" key="2">
    <source>
        <dbReference type="ARBA" id="ARBA00022574"/>
    </source>
</evidence>
<feature type="domain" description="BTB" evidence="4">
    <location>
        <begin position="15"/>
        <end position="86"/>
    </location>
</feature>
<dbReference type="InterPro" id="IPR015943">
    <property type="entry name" value="WD40/YVTN_repeat-like_dom_sf"/>
</dbReference>
<dbReference type="PROSITE" id="PS50082">
    <property type="entry name" value="WD_REPEATS_2"/>
    <property type="match status" value="1"/>
</dbReference>
<organismHost>
    <name type="scientific">Acanthamoeba polyphaga</name>
    <name type="common">Amoeba</name>
    <dbReference type="NCBI Taxonomy" id="5757"/>
</organismHost>
<dbReference type="Pfam" id="PF00651">
    <property type="entry name" value="BTB"/>
    <property type="match status" value="1"/>
</dbReference>
<dbReference type="SUPFAM" id="SSF54695">
    <property type="entry name" value="POZ domain"/>
    <property type="match status" value="1"/>
</dbReference>
<dbReference type="Proteomes" id="UP000241474">
    <property type="component" value="Segment"/>
</dbReference>
<dbReference type="InterPro" id="IPR011333">
    <property type="entry name" value="SKP1/BTB/POZ_sf"/>
</dbReference>
<name>A0A0G2Y6Y9_MIMIV</name>
<dbReference type="Pfam" id="PF00400">
    <property type="entry name" value="WD40"/>
    <property type="match status" value="1"/>
</dbReference>
<dbReference type="Gene3D" id="3.30.710.10">
    <property type="entry name" value="Potassium Channel Kv1.1, Chain A"/>
    <property type="match status" value="1"/>
</dbReference>
<dbReference type="InterPro" id="IPR000210">
    <property type="entry name" value="BTB/POZ_dom"/>
</dbReference>
<keyword evidence="2" id="KW-0853">WD repeat</keyword>
<dbReference type="PANTHER" id="PTHR19848">
    <property type="entry name" value="WD40 REPEAT PROTEIN"/>
    <property type="match status" value="1"/>
</dbReference>
<dbReference type="PROSITE" id="PS00678">
    <property type="entry name" value="WD_REPEATS_1"/>
    <property type="match status" value="1"/>
</dbReference>
<reference evidence="5 6" key="1">
    <citation type="submission" date="2014-10" db="EMBL/GenBank/DDBJ databases">
        <title>Pan-genome analysis of Brazilian lineage A amoebal mimiviruses.</title>
        <authorList>
            <person name="Assis F.L."/>
            <person name="Abrahao J.S."/>
            <person name="Kroon E.G."/>
            <person name="Dornas F.P."/>
            <person name="Andrade K.R."/>
            <person name="Borato P.V.M."/>
            <person name="Pilotto M.R."/>
            <person name="Benamar S."/>
            <person name="LaScola B."/>
            <person name="Colson P."/>
        </authorList>
    </citation>
    <scope>NUCLEOTIDE SEQUENCE [LARGE SCALE GENOMIC DNA]</scope>
    <source>
        <strain evidence="5 6">Oyster</strain>
    </source>
</reference>
<accession>A0A0G2Y6Y9</accession>
<dbReference type="SUPFAM" id="SSF50978">
    <property type="entry name" value="WD40 repeat-like"/>
    <property type="match status" value="1"/>
</dbReference>
<dbReference type="PANTHER" id="PTHR19848:SF8">
    <property type="entry name" value="F-BOX AND WD REPEAT DOMAIN CONTAINING 7"/>
    <property type="match status" value="1"/>
</dbReference>
<dbReference type="InterPro" id="IPR001680">
    <property type="entry name" value="WD40_rpt"/>
</dbReference>
<dbReference type="EMBL" id="KM982401">
    <property type="protein sequence ID" value="AKI79527.1"/>
    <property type="molecule type" value="Genomic_DNA"/>
</dbReference>
<dbReference type="CDD" id="cd18186">
    <property type="entry name" value="BTB_POZ_ZBTB_KLHL-like"/>
    <property type="match status" value="1"/>
</dbReference>
<evidence type="ECO:0000313" key="6">
    <source>
        <dbReference type="Proteomes" id="UP000241474"/>
    </source>
</evidence>
<dbReference type="PROSITE" id="PS50097">
    <property type="entry name" value="BTB"/>
    <property type="match status" value="1"/>
</dbReference>
<comment type="similarity">
    <text evidence="1">Belongs to the mimivirus BTB/WD family.</text>
</comment>
<evidence type="ECO:0000259" key="4">
    <source>
        <dbReference type="PROSITE" id="PS50097"/>
    </source>
</evidence>
<dbReference type="InterPro" id="IPR036322">
    <property type="entry name" value="WD40_repeat_dom_sf"/>
</dbReference>
<keyword evidence="3" id="KW-0677">Repeat</keyword>
<dbReference type="SMART" id="SM00320">
    <property type="entry name" value="WD40"/>
    <property type="match status" value="3"/>
</dbReference>
<evidence type="ECO:0000313" key="5">
    <source>
        <dbReference type="EMBL" id="AKI79527.1"/>
    </source>
</evidence>
<organism evidence="5 6">
    <name type="scientific">Acanthamoeba polyphaga mimivirus</name>
    <name type="common">APMV</name>
    <dbReference type="NCBI Taxonomy" id="212035"/>
    <lineage>
        <taxon>Viruses</taxon>
        <taxon>Varidnaviria</taxon>
        <taxon>Bamfordvirae</taxon>
        <taxon>Nucleocytoviricota</taxon>
        <taxon>Megaviricetes</taxon>
        <taxon>Imitervirales</taxon>
        <taxon>Mimiviridae</taxon>
        <taxon>Megamimivirinae</taxon>
        <taxon>Mimivirus</taxon>
        <taxon>Mimivirus bradfordmassiliense</taxon>
    </lineage>
</organism>
<dbReference type="InterPro" id="IPR019775">
    <property type="entry name" value="WD40_repeat_CS"/>
</dbReference>